<evidence type="ECO:0000256" key="1">
    <source>
        <dbReference type="SAM" id="SignalP"/>
    </source>
</evidence>
<feature type="chain" id="PRO_5035224182" description="Beta-lactamase-inhibitor-like PepSY-like domain-containing protein" evidence="1">
    <location>
        <begin position="20"/>
        <end position="156"/>
    </location>
</feature>
<protein>
    <recommendedName>
        <fullName evidence="4">Beta-lactamase-inhibitor-like PepSY-like domain-containing protein</fullName>
    </recommendedName>
</protein>
<dbReference type="RefSeq" id="WP_171607030.1">
    <property type="nucleotide sequence ID" value="NZ_WHPF01000004.1"/>
</dbReference>
<sequence>MKRNILLAAVLLFSLVSCKKEVAQAGGTTGTVNIIAASSVPQAVMNTFTSTFSNATETEWQHNSSDSFICQFNEDNQRHEAHFDDKGHESKHSTICLEAPVPLAILNVFRSQFPSDNVYEWKLYNDGTWKAHFLRSSVKWEITFSADAVIIKSEHD</sequence>
<dbReference type="AlphaFoldDB" id="A0A8J8JTF1"/>
<keyword evidence="3" id="KW-1185">Reference proteome</keyword>
<evidence type="ECO:0008006" key="4">
    <source>
        <dbReference type="Google" id="ProtNLM"/>
    </source>
</evidence>
<gene>
    <name evidence="2" type="ORF">GD597_06495</name>
</gene>
<evidence type="ECO:0000313" key="2">
    <source>
        <dbReference type="EMBL" id="NNV55100.1"/>
    </source>
</evidence>
<dbReference type="EMBL" id="WHPF01000004">
    <property type="protein sequence ID" value="NNV55100.1"/>
    <property type="molecule type" value="Genomic_DNA"/>
</dbReference>
<organism evidence="2 3">
    <name type="scientific">Limnovirga soli</name>
    <dbReference type="NCBI Taxonomy" id="2656915"/>
    <lineage>
        <taxon>Bacteria</taxon>
        <taxon>Pseudomonadati</taxon>
        <taxon>Bacteroidota</taxon>
        <taxon>Chitinophagia</taxon>
        <taxon>Chitinophagales</taxon>
        <taxon>Chitinophagaceae</taxon>
        <taxon>Limnovirga</taxon>
    </lineage>
</organism>
<dbReference type="Proteomes" id="UP000598971">
    <property type="component" value="Unassembled WGS sequence"/>
</dbReference>
<name>A0A8J8JTF1_9BACT</name>
<feature type="signal peptide" evidence="1">
    <location>
        <begin position="1"/>
        <end position="19"/>
    </location>
</feature>
<keyword evidence="1" id="KW-0732">Signal</keyword>
<proteinExistence type="predicted"/>
<evidence type="ECO:0000313" key="3">
    <source>
        <dbReference type="Proteomes" id="UP000598971"/>
    </source>
</evidence>
<reference evidence="2" key="1">
    <citation type="submission" date="2019-10" db="EMBL/GenBank/DDBJ databases">
        <title>Draft genome sequence of Panacibacter sp. KCS-6.</title>
        <authorList>
            <person name="Yim K.J."/>
        </authorList>
    </citation>
    <scope>NUCLEOTIDE SEQUENCE</scope>
    <source>
        <strain evidence="2">KCS-6</strain>
    </source>
</reference>
<comment type="caution">
    <text evidence="2">The sequence shown here is derived from an EMBL/GenBank/DDBJ whole genome shotgun (WGS) entry which is preliminary data.</text>
</comment>
<dbReference type="PROSITE" id="PS51257">
    <property type="entry name" value="PROKAR_LIPOPROTEIN"/>
    <property type="match status" value="1"/>
</dbReference>
<dbReference type="Gene3D" id="3.10.450.360">
    <property type="match status" value="1"/>
</dbReference>
<accession>A0A8J8JTF1</accession>
<dbReference type="SUPFAM" id="SSF160574">
    <property type="entry name" value="BT0923-like"/>
    <property type="match status" value="1"/>
</dbReference>